<evidence type="ECO:0000313" key="17">
    <source>
        <dbReference type="EMBL" id="MQT11865.1"/>
    </source>
</evidence>
<comment type="cofactor">
    <cofactor evidence="12 13 14">
        <name>Zn(2+)</name>
        <dbReference type="ChEBI" id="CHEBI:29105"/>
    </cofactor>
    <text evidence="12 13 14">Binds 1 zinc ion per monomer.</text>
</comment>
<dbReference type="EMBL" id="VWNA01000001">
    <property type="protein sequence ID" value="MQT11865.1"/>
    <property type="molecule type" value="Genomic_DNA"/>
</dbReference>
<dbReference type="InterPro" id="IPR006295">
    <property type="entry name" value="DNA_primase_DnaG"/>
</dbReference>
<keyword evidence="7 12" id="KW-0863">Zinc-finger</keyword>
<dbReference type="Pfam" id="PF01807">
    <property type="entry name" value="Zn_ribbon_DnaG"/>
    <property type="match status" value="1"/>
</dbReference>
<dbReference type="GO" id="GO:0005737">
    <property type="term" value="C:cytoplasm"/>
    <property type="evidence" value="ECO:0007669"/>
    <property type="project" value="TreeGrafter"/>
</dbReference>
<dbReference type="InterPro" id="IPR037068">
    <property type="entry name" value="DNA_primase_core_N_sf"/>
</dbReference>
<dbReference type="RefSeq" id="WP_153479062.1">
    <property type="nucleotide sequence ID" value="NZ_VWNA01000001.1"/>
</dbReference>
<evidence type="ECO:0000256" key="15">
    <source>
        <dbReference type="SAM" id="MobiDB-lite"/>
    </source>
</evidence>
<dbReference type="GO" id="GO:0006269">
    <property type="term" value="P:DNA replication, synthesis of primer"/>
    <property type="evidence" value="ECO:0007669"/>
    <property type="project" value="UniProtKB-UniRule"/>
</dbReference>
<comment type="caution">
    <text evidence="17">The sequence shown here is derived from an EMBL/GenBank/DDBJ whole genome shotgun (WGS) entry which is preliminary data.</text>
</comment>
<keyword evidence="11 12" id="KW-0804">Transcription</keyword>
<dbReference type="PIRSF" id="PIRSF002811">
    <property type="entry name" value="DnaG"/>
    <property type="match status" value="1"/>
</dbReference>
<comment type="function">
    <text evidence="12 13">RNA polymerase that catalyzes the synthesis of short RNA molecules used as primers for DNA polymerase during DNA replication.</text>
</comment>
<dbReference type="SMART" id="SM00493">
    <property type="entry name" value="TOPRIM"/>
    <property type="match status" value="1"/>
</dbReference>
<dbReference type="NCBIfam" id="TIGR01391">
    <property type="entry name" value="dnaG"/>
    <property type="match status" value="1"/>
</dbReference>
<evidence type="ECO:0000256" key="12">
    <source>
        <dbReference type="HAMAP-Rule" id="MF_00974"/>
    </source>
</evidence>
<dbReference type="CDD" id="cd03364">
    <property type="entry name" value="TOPRIM_DnaG_primases"/>
    <property type="match status" value="1"/>
</dbReference>
<evidence type="ECO:0000256" key="10">
    <source>
        <dbReference type="ARBA" id="ARBA00023125"/>
    </source>
</evidence>
<keyword evidence="1 12" id="KW-0240">DNA-directed RNA polymerase</keyword>
<evidence type="ECO:0000256" key="3">
    <source>
        <dbReference type="ARBA" id="ARBA00022679"/>
    </source>
</evidence>
<gene>
    <name evidence="12" type="primary">dnaG</name>
    <name evidence="17" type="ORF">F0357_04085</name>
</gene>
<dbReference type="SUPFAM" id="SSF56731">
    <property type="entry name" value="DNA primase core"/>
    <property type="match status" value="1"/>
</dbReference>
<evidence type="ECO:0000256" key="11">
    <source>
        <dbReference type="ARBA" id="ARBA00023163"/>
    </source>
</evidence>
<dbReference type="Proteomes" id="UP000332515">
    <property type="component" value="Unassembled WGS sequence"/>
</dbReference>
<keyword evidence="4 12" id="KW-0548">Nucleotidyltransferase</keyword>
<dbReference type="GO" id="GO:0008270">
    <property type="term" value="F:zinc ion binding"/>
    <property type="evidence" value="ECO:0007669"/>
    <property type="project" value="UniProtKB-UniRule"/>
</dbReference>
<dbReference type="GO" id="GO:0003677">
    <property type="term" value="F:DNA binding"/>
    <property type="evidence" value="ECO:0007669"/>
    <property type="project" value="UniProtKB-KW"/>
</dbReference>
<dbReference type="EC" id="2.7.7.101" evidence="12"/>
<comment type="domain">
    <text evidence="12">Contains an N-terminal zinc-binding domain, a central core domain that contains the primase activity, and a C-terminal DnaB-binding domain.</text>
</comment>
<comment type="similarity">
    <text evidence="12 13">Belongs to the DnaG primase family.</text>
</comment>
<dbReference type="SUPFAM" id="SSF57783">
    <property type="entry name" value="Zinc beta-ribbon"/>
    <property type="match status" value="1"/>
</dbReference>
<keyword evidence="3 12" id="KW-0808">Transferase</keyword>
<evidence type="ECO:0000259" key="16">
    <source>
        <dbReference type="PROSITE" id="PS50880"/>
    </source>
</evidence>
<dbReference type="InterPro" id="IPR036977">
    <property type="entry name" value="DNA_primase_Znf_CHC2"/>
</dbReference>
<dbReference type="Gene3D" id="3.90.980.10">
    <property type="entry name" value="DNA primase, catalytic core, N-terminal domain"/>
    <property type="match status" value="1"/>
</dbReference>
<feature type="zinc finger region" description="CHC2-type" evidence="12 14">
    <location>
        <begin position="43"/>
        <end position="67"/>
    </location>
</feature>
<dbReference type="SMART" id="SM00400">
    <property type="entry name" value="ZnF_CHCC"/>
    <property type="match status" value="1"/>
</dbReference>
<accession>A0A6A7XZG6</accession>
<dbReference type="PANTHER" id="PTHR30313">
    <property type="entry name" value="DNA PRIMASE"/>
    <property type="match status" value="1"/>
</dbReference>
<name>A0A6A7XZG6_9HYPH</name>
<dbReference type="GO" id="GO:1990077">
    <property type="term" value="C:primosome complex"/>
    <property type="evidence" value="ECO:0007669"/>
    <property type="project" value="UniProtKB-KW"/>
</dbReference>
<evidence type="ECO:0000256" key="8">
    <source>
        <dbReference type="ARBA" id="ARBA00022833"/>
    </source>
</evidence>
<evidence type="ECO:0000256" key="9">
    <source>
        <dbReference type="ARBA" id="ARBA00022842"/>
    </source>
</evidence>
<feature type="domain" description="Toprim" evidence="16">
    <location>
        <begin position="262"/>
        <end position="344"/>
    </location>
</feature>
<evidence type="ECO:0000256" key="5">
    <source>
        <dbReference type="ARBA" id="ARBA00022705"/>
    </source>
</evidence>
<evidence type="ECO:0000313" key="18">
    <source>
        <dbReference type="Proteomes" id="UP000332515"/>
    </source>
</evidence>
<dbReference type="Gene3D" id="3.40.1360.10">
    <property type="match status" value="1"/>
</dbReference>
<evidence type="ECO:0000256" key="7">
    <source>
        <dbReference type="ARBA" id="ARBA00022771"/>
    </source>
</evidence>
<dbReference type="InterPro" id="IPR006171">
    <property type="entry name" value="TOPRIM_dom"/>
</dbReference>
<reference evidence="17 18" key="1">
    <citation type="submission" date="2019-09" db="EMBL/GenBank/DDBJ databases">
        <title>Segnochrobactrum spirostomi gen. nov., sp. nov., isolated from the ciliate Spirostomum cf. yagiui and description of a novel family, Segnochrobactraceae fam. nov. within the order Rhizobiales of the class Alphaproteobacteria.</title>
        <authorList>
            <person name="Akter S."/>
            <person name="Shazib S.U.A."/>
            <person name="Shin M.K."/>
        </authorList>
    </citation>
    <scope>NUCLEOTIDE SEQUENCE [LARGE SCALE GENOMIC DNA]</scope>
    <source>
        <strain evidence="17 18">Sp-1</strain>
    </source>
</reference>
<dbReference type="InterPro" id="IPR013264">
    <property type="entry name" value="DNAG_N"/>
</dbReference>
<dbReference type="InterPro" id="IPR002694">
    <property type="entry name" value="Znf_CHC2"/>
</dbReference>
<feature type="region of interest" description="Disordered" evidence="15">
    <location>
        <begin position="431"/>
        <end position="455"/>
    </location>
</feature>
<evidence type="ECO:0000256" key="6">
    <source>
        <dbReference type="ARBA" id="ARBA00022723"/>
    </source>
</evidence>
<dbReference type="PANTHER" id="PTHR30313:SF2">
    <property type="entry name" value="DNA PRIMASE"/>
    <property type="match status" value="1"/>
</dbReference>
<keyword evidence="9" id="KW-0460">Magnesium</keyword>
<evidence type="ECO:0000256" key="1">
    <source>
        <dbReference type="ARBA" id="ARBA00022478"/>
    </source>
</evidence>
<evidence type="ECO:0000256" key="13">
    <source>
        <dbReference type="PIRNR" id="PIRNR002811"/>
    </source>
</evidence>
<dbReference type="InterPro" id="IPR050219">
    <property type="entry name" value="DnaG_primase"/>
</dbReference>
<comment type="subunit">
    <text evidence="12">Monomer. Interacts with DnaB.</text>
</comment>
<dbReference type="HAMAP" id="MF_00974">
    <property type="entry name" value="DNA_primase_DnaG"/>
    <property type="match status" value="1"/>
</dbReference>
<evidence type="ECO:0000256" key="2">
    <source>
        <dbReference type="ARBA" id="ARBA00022515"/>
    </source>
</evidence>
<sequence>MRFPDSFLDEIRQRLPLSEVVGRRVTWDKRKSQPAKGDFWACCPFHQERSPSFHVDDRRGFYHCFGCGVSGDHIRFVTETEGATFPEAVERLAGMAGVPMPARDAASERREAQRRTLGDVVELAAKFFETIYRGGAGEEARAYASRRALSPETQKTFRIGFAPAERDALKRHLAASGIDEAMMIEAGLVIRPDDGRPAYDRFRNRLMIPIHDLRGRVVAFGGRALTPDQEPKYLNSPEGPLFSKRTLLFNAHRAREPARAAGSIVVVEGYLDAIAVYQAGIHSVVATLGTAFTEDQIESLWRLAPEPVICFDGDRAGIAAAHRAIDRILPALTSGHSFNFAFLPDGKDPDELIASGGPARFLSEVRGAVPLFDVMFERETTAARIDTPERRAALEKRLDDLIGTIRDDRVQRGYRFAARMKLSETFSMLVRPRTNRSGGGRGRQSGPPEAPSISLSTALPAEPMELERLVLGLLVEYPGLLVHHAESVGRAPFLIDVHRRFRDALQDLAAEEGLWDGDGAAIAARLDGHFFSLLAEILGMEDDGLRRGHRLRARFPILAFHPSEDFIERCLVHFLSRLELRSIAAELERAVSQAEREELTAELWEQIQVYKREVEHREDEILRREREFADEMRAIRAAYGAALPSIEHAAAGG</sequence>
<dbReference type="InterPro" id="IPR034151">
    <property type="entry name" value="TOPRIM_DnaG_bac"/>
</dbReference>
<keyword evidence="5 12" id="KW-0235">DNA replication</keyword>
<comment type="catalytic activity">
    <reaction evidence="12">
        <text>ssDNA + n NTP = ssDNA/pppN(pN)n-1 hybrid + (n-1) diphosphate.</text>
        <dbReference type="EC" id="2.7.7.101"/>
    </reaction>
</comment>
<dbReference type="Gene3D" id="3.90.580.10">
    <property type="entry name" value="Zinc finger, CHC2-type domain"/>
    <property type="match status" value="1"/>
</dbReference>
<evidence type="ECO:0000256" key="14">
    <source>
        <dbReference type="PIRSR" id="PIRSR002811-1"/>
    </source>
</evidence>
<dbReference type="FunFam" id="3.40.1360.10:FF:000002">
    <property type="entry name" value="DNA primase"/>
    <property type="match status" value="1"/>
</dbReference>
<dbReference type="Pfam" id="PF08275">
    <property type="entry name" value="DNAG_N"/>
    <property type="match status" value="1"/>
</dbReference>
<dbReference type="PROSITE" id="PS50880">
    <property type="entry name" value="TOPRIM"/>
    <property type="match status" value="1"/>
</dbReference>
<dbReference type="Pfam" id="PF13155">
    <property type="entry name" value="Toprim_2"/>
    <property type="match status" value="1"/>
</dbReference>
<keyword evidence="2 12" id="KW-0639">Primosome</keyword>
<protein>
    <recommendedName>
        <fullName evidence="12 13">DNA primase</fullName>
        <ecNumber evidence="12">2.7.7.101</ecNumber>
    </recommendedName>
</protein>
<keyword evidence="8 12" id="KW-0862">Zinc</keyword>
<dbReference type="AlphaFoldDB" id="A0A6A7XZG6"/>
<keyword evidence="10 12" id="KW-0238">DNA-binding</keyword>
<dbReference type="GO" id="GO:0003899">
    <property type="term" value="F:DNA-directed RNA polymerase activity"/>
    <property type="evidence" value="ECO:0007669"/>
    <property type="project" value="UniProtKB-UniRule"/>
</dbReference>
<keyword evidence="6 12" id="KW-0479">Metal-binding</keyword>
<dbReference type="InterPro" id="IPR030846">
    <property type="entry name" value="DnaG_bac"/>
</dbReference>
<proteinExistence type="inferred from homology"/>
<keyword evidence="18" id="KW-1185">Reference proteome</keyword>
<organism evidence="17 18">
    <name type="scientific">Segnochrobactrum spirostomi</name>
    <dbReference type="NCBI Taxonomy" id="2608987"/>
    <lineage>
        <taxon>Bacteria</taxon>
        <taxon>Pseudomonadati</taxon>
        <taxon>Pseudomonadota</taxon>
        <taxon>Alphaproteobacteria</taxon>
        <taxon>Hyphomicrobiales</taxon>
        <taxon>Segnochrobactraceae</taxon>
        <taxon>Segnochrobactrum</taxon>
    </lineage>
</organism>
<dbReference type="GO" id="GO:0000428">
    <property type="term" value="C:DNA-directed RNA polymerase complex"/>
    <property type="evidence" value="ECO:0007669"/>
    <property type="project" value="UniProtKB-KW"/>
</dbReference>
<evidence type="ECO:0000256" key="4">
    <source>
        <dbReference type="ARBA" id="ARBA00022695"/>
    </source>
</evidence>